<comment type="caution">
    <text evidence="1">The sequence shown here is derived from an EMBL/GenBank/DDBJ whole genome shotgun (WGS) entry which is preliminary data.</text>
</comment>
<accession>A0AAV3EVB7</accession>
<proteinExistence type="predicted"/>
<gene>
    <name evidence="1" type="ORF">VFSR5_1113</name>
</gene>
<protein>
    <submittedName>
        <fullName evidence="1">Monooxygenase</fullName>
    </submittedName>
</protein>
<dbReference type="AlphaFoldDB" id="A0AAV3EVB7"/>
<dbReference type="SUPFAM" id="SSF54909">
    <property type="entry name" value="Dimeric alpha+beta barrel"/>
    <property type="match status" value="1"/>
</dbReference>
<dbReference type="NCBIfam" id="NF008333">
    <property type="entry name" value="PRK11118.1"/>
    <property type="match status" value="1"/>
</dbReference>
<evidence type="ECO:0000313" key="2">
    <source>
        <dbReference type="Proteomes" id="UP000004521"/>
    </source>
</evidence>
<dbReference type="PANTHER" id="PTHR39169:SF1">
    <property type="entry name" value="MONOOXYGENASE YDHR-RELATED"/>
    <property type="match status" value="1"/>
</dbReference>
<name>A0AAV3EVB7_ALIFS</name>
<dbReference type="GO" id="GO:0004497">
    <property type="term" value="F:monooxygenase activity"/>
    <property type="evidence" value="ECO:0007669"/>
    <property type="project" value="UniProtKB-KW"/>
</dbReference>
<dbReference type="InterPro" id="IPR014910">
    <property type="entry name" value="YdhR"/>
</dbReference>
<evidence type="ECO:0000313" key="1">
    <source>
        <dbReference type="EMBL" id="EHN70711.1"/>
    </source>
</evidence>
<dbReference type="Pfam" id="PF08803">
    <property type="entry name" value="ydhR"/>
    <property type="match status" value="1"/>
</dbReference>
<dbReference type="EMBL" id="AHIH01000004">
    <property type="protein sequence ID" value="EHN70711.1"/>
    <property type="molecule type" value="Genomic_DNA"/>
</dbReference>
<keyword evidence="1" id="KW-0503">Monooxygenase</keyword>
<dbReference type="Proteomes" id="UP000004521">
    <property type="component" value="Chromosome I"/>
</dbReference>
<sequence length="101" mass="11127">MSKLLQVDFDFAGPFGDEMTAMMTGLAESINQEPGIIWKIWTTSEQSQLGGGIYLFDDEVTAQAYLTMHSARLTEMGIKNIRGHIFDVNTELSAINNAPLA</sequence>
<dbReference type="PANTHER" id="PTHR39169">
    <property type="match status" value="1"/>
</dbReference>
<keyword evidence="1" id="KW-0560">Oxidoreductase</keyword>
<dbReference type="Gene3D" id="3.30.70.100">
    <property type="match status" value="1"/>
</dbReference>
<reference evidence="1 2" key="1">
    <citation type="journal article" date="2012" name="J. Bacteriol.">
        <title>Draft Genome Sequence of Vibrio fischeri SR5, a Strain Isolated from the Light Organ of the Mediterranean Squid Sepiola robusta.</title>
        <authorList>
            <person name="Gyllborg M.C."/>
            <person name="Sahl J.W."/>
            <person name="Cronin D.C.III."/>
            <person name="Rasko D.A."/>
            <person name="Mandel M.J."/>
        </authorList>
    </citation>
    <scope>NUCLEOTIDE SEQUENCE [LARGE SCALE GENOMIC DNA]</scope>
    <source>
        <strain evidence="1 2">SR5</strain>
    </source>
</reference>
<organism evidence="1 2">
    <name type="scientific">Aliivibrio fischeri SR5</name>
    <dbReference type="NCBI Taxonomy" id="1088719"/>
    <lineage>
        <taxon>Bacteria</taxon>
        <taxon>Pseudomonadati</taxon>
        <taxon>Pseudomonadota</taxon>
        <taxon>Gammaproteobacteria</taxon>
        <taxon>Vibrionales</taxon>
        <taxon>Vibrionaceae</taxon>
        <taxon>Aliivibrio</taxon>
    </lineage>
</organism>
<dbReference type="RefSeq" id="WP_005418826.1">
    <property type="nucleotide sequence ID" value="NZ_CM001400.1"/>
</dbReference>
<dbReference type="InterPro" id="IPR011008">
    <property type="entry name" value="Dimeric_a/b-barrel"/>
</dbReference>